<dbReference type="SMART" id="SM00642">
    <property type="entry name" value="Aamy"/>
    <property type="match status" value="1"/>
</dbReference>
<dbReference type="InterPro" id="IPR045857">
    <property type="entry name" value="O16G_dom_2"/>
</dbReference>
<evidence type="ECO:0000259" key="1">
    <source>
        <dbReference type="SMART" id="SM00642"/>
    </source>
</evidence>
<comment type="caution">
    <text evidence="2">The sequence shown here is derived from an EMBL/GenBank/DDBJ whole genome shotgun (WGS) entry which is preliminary data.</text>
</comment>
<dbReference type="InterPro" id="IPR044077">
    <property type="entry name" value="Amylosucrase"/>
</dbReference>
<dbReference type="InterPro" id="IPR017853">
    <property type="entry name" value="GH"/>
</dbReference>
<dbReference type="Pfam" id="PF00128">
    <property type="entry name" value="Alpha-amylase"/>
    <property type="match status" value="1"/>
</dbReference>
<dbReference type="Pfam" id="PF22582">
    <property type="entry name" value="Amylosucrase_C-like"/>
    <property type="match status" value="1"/>
</dbReference>
<dbReference type="InterPro" id="IPR055218">
    <property type="entry name" value="Amylosucrase_C"/>
</dbReference>
<dbReference type="Gene3D" id="2.60.40.1180">
    <property type="entry name" value="Golgi alpha-mannosidase II"/>
    <property type="match status" value="1"/>
</dbReference>
<dbReference type="Gene3D" id="3.90.400.10">
    <property type="entry name" value="Oligo-1,6-glucosidase, Domain 2"/>
    <property type="match status" value="1"/>
</dbReference>
<dbReference type="RefSeq" id="WP_141788917.1">
    <property type="nucleotide sequence ID" value="NZ_BAAAKX010000001.1"/>
</dbReference>
<dbReference type="PANTHER" id="PTHR10357:SF213">
    <property type="entry name" value="ALPHA AMYLASE CATALYTIC REGION"/>
    <property type="match status" value="1"/>
</dbReference>
<dbReference type="OrthoDB" id="9043248at2"/>
<evidence type="ECO:0000313" key="2">
    <source>
        <dbReference type="EMBL" id="TQL61088.1"/>
    </source>
</evidence>
<dbReference type="EMBL" id="VFOQ01000001">
    <property type="protein sequence ID" value="TQL61088.1"/>
    <property type="molecule type" value="Genomic_DNA"/>
</dbReference>
<dbReference type="Gene3D" id="1.10.1740.10">
    <property type="match status" value="1"/>
</dbReference>
<dbReference type="InterPro" id="IPR013780">
    <property type="entry name" value="Glyco_hydro_b"/>
</dbReference>
<reference evidence="2 3" key="1">
    <citation type="submission" date="2019-06" db="EMBL/GenBank/DDBJ databases">
        <title>Sequencing the genomes of 1000 actinobacteria strains.</title>
        <authorList>
            <person name="Klenk H.-P."/>
        </authorList>
    </citation>
    <scope>NUCLEOTIDE SEQUENCE [LARGE SCALE GENOMIC DNA]</scope>
    <source>
        <strain evidence="2 3">DSM 18082</strain>
    </source>
</reference>
<dbReference type="SUPFAM" id="SSF51445">
    <property type="entry name" value="(Trans)glycosidases"/>
    <property type="match status" value="1"/>
</dbReference>
<dbReference type="Proteomes" id="UP000319514">
    <property type="component" value="Unassembled WGS sequence"/>
</dbReference>
<gene>
    <name evidence="2" type="ORF">FB474_2493</name>
</gene>
<dbReference type="PANTHER" id="PTHR10357">
    <property type="entry name" value="ALPHA-AMYLASE FAMILY MEMBER"/>
    <property type="match status" value="1"/>
</dbReference>
<dbReference type="Gene3D" id="3.20.20.80">
    <property type="entry name" value="Glycosidases"/>
    <property type="match status" value="1"/>
</dbReference>
<name>A0A542ZLB5_9MICO</name>
<proteinExistence type="predicted"/>
<sequence length="660" mass="73341">MTRAPESVHSIAAATLGDLPDDRLELFRVRLDRWWTDLWHGLRGVYSPAATEEVAKRLVVLAATAYRERDPELHRLDLERILQPDWFQCEQMLGYAAYTERFAGDLDGVRKKIPYLEELGVTYLHLMPLLLPRDGDNDGGYAVADYRRVRPDLGSVADLRELASALRRSGISLCLDLVLNHVAREHEWAVLARQGSEKHRAYFHLFPDRREPDAYEQTLPEVFPDFAPGSFTWDDEVGAWVWTTFNAWQWDLNWANPDVLAEFADIMLFLANLGVEVLRLDAIAFLWKRLGTTCQNEPEVHHLTQALRAVMRIACPATVFKAEAIVSPRDLMQYLGQGSHHGKVSDLAYHNALMVQVWSMLAAKDVRLAAHTLGSLPPSPTTSAWITYVRCHDDIGWAVDDRDAAAVGLSGPAHRAFLSDWYTGDFAGSPARGLTFQHNPATGDRRVSGTTASLIGLEAALEQAHAPSALTRRDPADPAPDTADVRAALARVRLVHAIVLGWGGVPVIWSGDELGQPNDPHWADEPGHADDNRWAHRPRLDRELAHARHDPGTVPGAVFESLAHLAAVRCGLPHLHAAVPTQVLPVADPGVLGTVRRHPLGALVALYNVTDTWRAWPAEWVADEGVDDPYDAIGAHRVQPGEDGNLWLPPYAAWWLVQHP</sequence>
<feature type="domain" description="Glycosyl hydrolase family 13 catalytic" evidence="1">
    <location>
        <begin position="96"/>
        <end position="548"/>
    </location>
</feature>
<dbReference type="GO" id="GO:0047669">
    <property type="term" value="F:amylosucrase activity"/>
    <property type="evidence" value="ECO:0007669"/>
    <property type="project" value="InterPro"/>
</dbReference>
<dbReference type="InterPro" id="IPR006047">
    <property type="entry name" value="GH13_cat_dom"/>
</dbReference>
<evidence type="ECO:0000313" key="3">
    <source>
        <dbReference type="Proteomes" id="UP000319514"/>
    </source>
</evidence>
<dbReference type="GO" id="GO:0005975">
    <property type="term" value="P:carbohydrate metabolic process"/>
    <property type="evidence" value="ECO:0007669"/>
    <property type="project" value="InterPro"/>
</dbReference>
<protein>
    <submittedName>
        <fullName evidence="2">Amylosucrase</fullName>
    </submittedName>
</protein>
<keyword evidence="3" id="KW-1185">Reference proteome</keyword>
<dbReference type="CDD" id="cd11324">
    <property type="entry name" value="AmyAc_Amylosucrase"/>
    <property type="match status" value="1"/>
</dbReference>
<accession>A0A542ZLB5</accession>
<dbReference type="AlphaFoldDB" id="A0A542ZLB5"/>
<organism evidence="2 3">
    <name type="scientific">Oryzihumus leptocrescens</name>
    <dbReference type="NCBI Taxonomy" id="297536"/>
    <lineage>
        <taxon>Bacteria</taxon>
        <taxon>Bacillati</taxon>
        <taxon>Actinomycetota</taxon>
        <taxon>Actinomycetes</taxon>
        <taxon>Micrococcales</taxon>
        <taxon>Intrasporangiaceae</taxon>
        <taxon>Oryzihumus</taxon>
    </lineage>
</organism>